<proteinExistence type="predicted"/>
<dbReference type="InterPro" id="IPR013096">
    <property type="entry name" value="Cupin_2"/>
</dbReference>
<dbReference type="CDD" id="cd06981">
    <property type="entry name" value="cupin_reut_a1446"/>
    <property type="match status" value="1"/>
</dbReference>
<evidence type="ECO:0000313" key="2">
    <source>
        <dbReference type="EMBL" id="SNS10277.1"/>
    </source>
</evidence>
<dbReference type="RefSeq" id="WP_089397273.1">
    <property type="nucleotide sequence ID" value="NZ_FZOT01000001.1"/>
</dbReference>
<dbReference type="Pfam" id="PF07883">
    <property type="entry name" value="Cupin_2"/>
    <property type="match status" value="1"/>
</dbReference>
<dbReference type="AlphaFoldDB" id="A0A239BQE6"/>
<keyword evidence="3" id="KW-1185">Reference proteome</keyword>
<evidence type="ECO:0000313" key="3">
    <source>
        <dbReference type="Proteomes" id="UP000198284"/>
    </source>
</evidence>
<protein>
    <submittedName>
        <fullName evidence="2">Cupin 2 domain-containing protein</fullName>
    </submittedName>
</protein>
<gene>
    <name evidence="2" type="ORF">SAMN06265795_10129</name>
</gene>
<dbReference type="OrthoDB" id="9798585at2"/>
<dbReference type="Gene3D" id="2.60.120.10">
    <property type="entry name" value="Jelly Rolls"/>
    <property type="match status" value="1"/>
</dbReference>
<reference evidence="2 3" key="1">
    <citation type="submission" date="2017-06" db="EMBL/GenBank/DDBJ databases">
        <authorList>
            <person name="Kim H.J."/>
            <person name="Triplett B.A."/>
        </authorList>
    </citation>
    <scope>NUCLEOTIDE SEQUENCE [LARGE SCALE GENOMIC DNA]</scope>
    <source>
        <strain evidence="2 3">U15</strain>
    </source>
</reference>
<organism evidence="2 3">
    <name type="scientific">Noviherbaspirillum humi</name>
    <dbReference type="NCBI Taxonomy" id="1688639"/>
    <lineage>
        <taxon>Bacteria</taxon>
        <taxon>Pseudomonadati</taxon>
        <taxon>Pseudomonadota</taxon>
        <taxon>Betaproteobacteria</taxon>
        <taxon>Burkholderiales</taxon>
        <taxon>Oxalobacteraceae</taxon>
        <taxon>Noviherbaspirillum</taxon>
    </lineage>
</organism>
<dbReference type="EMBL" id="FZOT01000001">
    <property type="protein sequence ID" value="SNS10277.1"/>
    <property type="molecule type" value="Genomic_DNA"/>
</dbReference>
<dbReference type="InterPro" id="IPR014710">
    <property type="entry name" value="RmlC-like_jellyroll"/>
</dbReference>
<dbReference type="Proteomes" id="UP000198284">
    <property type="component" value="Unassembled WGS sequence"/>
</dbReference>
<dbReference type="SUPFAM" id="SSF51182">
    <property type="entry name" value="RmlC-like cupins"/>
    <property type="match status" value="1"/>
</dbReference>
<name>A0A239BQE6_9BURK</name>
<evidence type="ECO:0000259" key="1">
    <source>
        <dbReference type="Pfam" id="PF07883"/>
    </source>
</evidence>
<feature type="domain" description="Cupin type-2" evidence="1">
    <location>
        <begin position="47"/>
        <end position="105"/>
    </location>
</feature>
<dbReference type="InterPro" id="IPR011051">
    <property type="entry name" value="RmlC_Cupin_sf"/>
</dbReference>
<accession>A0A239BQE6</accession>
<sequence length="109" mass="12541">MACDRIDDGLPADLPQELFTTLAAGGRTRIERIVSRGHASPPGFWYDQEEHEWVMLLEGEALLRFEDRPEPLRLTPGCHVSIAARRRHRVEWTKPEVNTVWLAVFYETG</sequence>